<evidence type="ECO:0000256" key="1">
    <source>
        <dbReference type="SAM" id="MobiDB-lite"/>
    </source>
</evidence>
<dbReference type="HOGENOM" id="CLU_2444772_0_0_1"/>
<dbReference type="EMBL" id="CM000129">
    <property type="protein sequence ID" value="EEC77093.1"/>
    <property type="molecule type" value="Genomic_DNA"/>
</dbReference>
<sequence>MVMAMAPTAAMTDGRMLVAAVTLPSLSHIRWWTDNGSISRGNESNDPSLLSPPRTKLRVHRLVDGGSFLPRGALGNGSHDGIDDGDGGRI</sequence>
<organism evidence="2 3">
    <name type="scientific">Oryza sativa subsp. indica</name>
    <name type="common">Rice</name>
    <dbReference type="NCBI Taxonomy" id="39946"/>
    <lineage>
        <taxon>Eukaryota</taxon>
        <taxon>Viridiplantae</taxon>
        <taxon>Streptophyta</taxon>
        <taxon>Embryophyta</taxon>
        <taxon>Tracheophyta</taxon>
        <taxon>Spermatophyta</taxon>
        <taxon>Magnoliopsida</taxon>
        <taxon>Liliopsida</taxon>
        <taxon>Poales</taxon>
        <taxon>Poaceae</taxon>
        <taxon>BOP clade</taxon>
        <taxon>Oryzoideae</taxon>
        <taxon>Oryzeae</taxon>
        <taxon>Oryzinae</taxon>
        <taxon>Oryza</taxon>
        <taxon>Oryza sativa</taxon>
    </lineage>
</organism>
<accession>B8ASR4</accession>
<gene>
    <name evidence="2" type="ORF">OsI_15501</name>
</gene>
<dbReference type="Gramene" id="BGIOSGA015275-TA">
    <property type="protein sequence ID" value="BGIOSGA015275-PA"/>
    <property type="gene ID" value="BGIOSGA015275"/>
</dbReference>
<proteinExistence type="predicted"/>
<feature type="region of interest" description="Disordered" evidence="1">
    <location>
        <begin position="68"/>
        <end position="90"/>
    </location>
</feature>
<dbReference type="AlphaFoldDB" id="B8ASR4"/>
<keyword evidence="3" id="KW-1185">Reference proteome</keyword>
<feature type="compositionally biased region" description="Basic and acidic residues" evidence="1">
    <location>
        <begin position="80"/>
        <end position="90"/>
    </location>
</feature>
<evidence type="ECO:0000313" key="2">
    <source>
        <dbReference type="EMBL" id="EEC77093.1"/>
    </source>
</evidence>
<protein>
    <submittedName>
        <fullName evidence="2">Uncharacterized protein</fullName>
    </submittedName>
</protein>
<evidence type="ECO:0000313" key="3">
    <source>
        <dbReference type="Proteomes" id="UP000007015"/>
    </source>
</evidence>
<reference evidence="2 3" key="1">
    <citation type="journal article" date="2005" name="PLoS Biol.">
        <title>The genomes of Oryza sativa: a history of duplications.</title>
        <authorList>
            <person name="Yu J."/>
            <person name="Wang J."/>
            <person name="Lin W."/>
            <person name="Li S."/>
            <person name="Li H."/>
            <person name="Zhou J."/>
            <person name="Ni P."/>
            <person name="Dong W."/>
            <person name="Hu S."/>
            <person name="Zeng C."/>
            <person name="Zhang J."/>
            <person name="Zhang Y."/>
            <person name="Li R."/>
            <person name="Xu Z."/>
            <person name="Li S."/>
            <person name="Li X."/>
            <person name="Zheng H."/>
            <person name="Cong L."/>
            <person name="Lin L."/>
            <person name="Yin J."/>
            <person name="Geng J."/>
            <person name="Li G."/>
            <person name="Shi J."/>
            <person name="Liu J."/>
            <person name="Lv H."/>
            <person name="Li J."/>
            <person name="Wang J."/>
            <person name="Deng Y."/>
            <person name="Ran L."/>
            <person name="Shi X."/>
            <person name="Wang X."/>
            <person name="Wu Q."/>
            <person name="Li C."/>
            <person name="Ren X."/>
            <person name="Wang J."/>
            <person name="Wang X."/>
            <person name="Li D."/>
            <person name="Liu D."/>
            <person name="Zhang X."/>
            <person name="Ji Z."/>
            <person name="Zhao W."/>
            <person name="Sun Y."/>
            <person name="Zhang Z."/>
            <person name="Bao J."/>
            <person name="Han Y."/>
            <person name="Dong L."/>
            <person name="Ji J."/>
            <person name="Chen P."/>
            <person name="Wu S."/>
            <person name="Liu J."/>
            <person name="Xiao Y."/>
            <person name="Bu D."/>
            <person name="Tan J."/>
            <person name="Yang L."/>
            <person name="Ye C."/>
            <person name="Zhang J."/>
            <person name="Xu J."/>
            <person name="Zhou Y."/>
            <person name="Yu Y."/>
            <person name="Zhang B."/>
            <person name="Zhuang S."/>
            <person name="Wei H."/>
            <person name="Liu B."/>
            <person name="Lei M."/>
            <person name="Yu H."/>
            <person name="Li Y."/>
            <person name="Xu H."/>
            <person name="Wei S."/>
            <person name="He X."/>
            <person name="Fang L."/>
            <person name="Zhang Z."/>
            <person name="Zhang Y."/>
            <person name="Huang X."/>
            <person name="Su Z."/>
            <person name="Tong W."/>
            <person name="Li J."/>
            <person name="Tong Z."/>
            <person name="Li S."/>
            <person name="Ye J."/>
            <person name="Wang L."/>
            <person name="Fang L."/>
            <person name="Lei T."/>
            <person name="Chen C."/>
            <person name="Chen H."/>
            <person name="Xu Z."/>
            <person name="Li H."/>
            <person name="Huang H."/>
            <person name="Zhang F."/>
            <person name="Xu H."/>
            <person name="Li N."/>
            <person name="Zhao C."/>
            <person name="Li S."/>
            <person name="Dong L."/>
            <person name="Huang Y."/>
            <person name="Li L."/>
            <person name="Xi Y."/>
            <person name="Qi Q."/>
            <person name="Li W."/>
            <person name="Zhang B."/>
            <person name="Hu W."/>
            <person name="Zhang Y."/>
            <person name="Tian X."/>
            <person name="Jiao Y."/>
            <person name="Liang X."/>
            <person name="Jin J."/>
            <person name="Gao L."/>
            <person name="Zheng W."/>
            <person name="Hao B."/>
            <person name="Liu S."/>
            <person name="Wang W."/>
            <person name="Yuan L."/>
            <person name="Cao M."/>
            <person name="McDermott J."/>
            <person name="Samudrala R."/>
            <person name="Wang J."/>
            <person name="Wong G.K."/>
            <person name="Yang H."/>
        </authorList>
    </citation>
    <scope>NUCLEOTIDE SEQUENCE [LARGE SCALE GENOMIC DNA]</scope>
    <source>
        <strain evidence="3">cv. 93-11</strain>
    </source>
</reference>
<dbReference type="Proteomes" id="UP000007015">
    <property type="component" value="Chromosome 4"/>
</dbReference>
<name>B8ASR4_ORYSI</name>